<feature type="compositionally biased region" description="Polar residues" evidence="1">
    <location>
        <begin position="42"/>
        <end position="53"/>
    </location>
</feature>
<proteinExistence type="predicted"/>
<reference evidence="2 3" key="1">
    <citation type="submission" date="2019-08" db="EMBL/GenBank/DDBJ databases">
        <authorList>
            <person name="Alioto T."/>
            <person name="Alioto T."/>
            <person name="Gomez Garrido J."/>
        </authorList>
    </citation>
    <scope>NUCLEOTIDE SEQUENCE [LARGE SCALE GENOMIC DNA]</scope>
</reference>
<dbReference type="EMBL" id="CABPRJ010002596">
    <property type="protein sequence ID" value="VVC46514.1"/>
    <property type="molecule type" value="Genomic_DNA"/>
</dbReference>
<protein>
    <submittedName>
        <fullName evidence="2">Uncharacterized protein</fullName>
    </submittedName>
</protein>
<accession>A0A5E4NTS1</accession>
<gene>
    <name evidence="2" type="ORF">CINCED_3A008577</name>
</gene>
<keyword evidence="3" id="KW-1185">Reference proteome</keyword>
<feature type="region of interest" description="Disordered" evidence="1">
    <location>
        <begin position="1"/>
        <end position="53"/>
    </location>
</feature>
<dbReference type="AlphaFoldDB" id="A0A5E4NTS1"/>
<sequence>MLVSVHGDGEFGPDLPQQELLLNPYSSDGPGNPPVPNYHGIPSNNNHITNKPG</sequence>
<organism evidence="2 3">
    <name type="scientific">Cinara cedri</name>
    <dbReference type="NCBI Taxonomy" id="506608"/>
    <lineage>
        <taxon>Eukaryota</taxon>
        <taxon>Metazoa</taxon>
        <taxon>Ecdysozoa</taxon>
        <taxon>Arthropoda</taxon>
        <taxon>Hexapoda</taxon>
        <taxon>Insecta</taxon>
        <taxon>Pterygota</taxon>
        <taxon>Neoptera</taxon>
        <taxon>Paraneoptera</taxon>
        <taxon>Hemiptera</taxon>
        <taxon>Sternorrhyncha</taxon>
        <taxon>Aphidomorpha</taxon>
        <taxon>Aphidoidea</taxon>
        <taxon>Aphididae</taxon>
        <taxon>Lachninae</taxon>
        <taxon>Cinara</taxon>
    </lineage>
</organism>
<evidence type="ECO:0000313" key="3">
    <source>
        <dbReference type="Proteomes" id="UP000325440"/>
    </source>
</evidence>
<dbReference type="Proteomes" id="UP000325440">
    <property type="component" value="Unassembled WGS sequence"/>
</dbReference>
<evidence type="ECO:0000256" key="1">
    <source>
        <dbReference type="SAM" id="MobiDB-lite"/>
    </source>
</evidence>
<name>A0A5E4NTS1_9HEMI</name>
<evidence type="ECO:0000313" key="2">
    <source>
        <dbReference type="EMBL" id="VVC46514.1"/>
    </source>
</evidence>